<name>A0A8H3BAY4_9AGAM</name>
<reference evidence="1" key="1">
    <citation type="submission" date="2021-01" db="EMBL/GenBank/DDBJ databases">
        <authorList>
            <person name="Kaushik A."/>
        </authorList>
    </citation>
    <scope>NUCLEOTIDE SEQUENCE</scope>
    <source>
        <strain evidence="1">AG4-R118</strain>
    </source>
</reference>
<protein>
    <submittedName>
        <fullName evidence="1">Uncharacterized protein</fullName>
    </submittedName>
</protein>
<gene>
    <name evidence="1" type="ORF">RDB_LOCUS69963</name>
</gene>
<accession>A0A8H3BAY4</accession>
<dbReference type="AlphaFoldDB" id="A0A8H3BAY4"/>
<evidence type="ECO:0000313" key="2">
    <source>
        <dbReference type="Proteomes" id="UP000663888"/>
    </source>
</evidence>
<organism evidence="1 2">
    <name type="scientific">Rhizoctonia solani</name>
    <dbReference type="NCBI Taxonomy" id="456999"/>
    <lineage>
        <taxon>Eukaryota</taxon>
        <taxon>Fungi</taxon>
        <taxon>Dikarya</taxon>
        <taxon>Basidiomycota</taxon>
        <taxon>Agaricomycotina</taxon>
        <taxon>Agaricomycetes</taxon>
        <taxon>Cantharellales</taxon>
        <taxon>Ceratobasidiaceae</taxon>
        <taxon>Rhizoctonia</taxon>
    </lineage>
</organism>
<evidence type="ECO:0000313" key="1">
    <source>
        <dbReference type="EMBL" id="CAE6451485.1"/>
    </source>
</evidence>
<dbReference type="EMBL" id="CAJMWX010001041">
    <property type="protein sequence ID" value="CAE6451485.1"/>
    <property type="molecule type" value="Genomic_DNA"/>
</dbReference>
<comment type="caution">
    <text evidence="1">The sequence shown here is derived from an EMBL/GenBank/DDBJ whole genome shotgun (WGS) entry which is preliminary data.</text>
</comment>
<dbReference type="Proteomes" id="UP000663888">
    <property type="component" value="Unassembled WGS sequence"/>
</dbReference>
<sequence length="111" mass="12679">MVSSTFTQVYTPNKNSPFKDQLYNWCDHIHIGHIRFVTSQTAHRDQQGHLLYTAVPIFPGIIVGQAGRVQYDESAPFQVTSQNMIGWGTSKRQAEEMASANLLNSYQYCFY</sequence>
<proteinExistence type="predicted"/>